<evidence type="ECO:0000313" key="1">
    <source>
        <dbReference type="EMBL" id="TCO23422.1"/>
    </source>
</evidence>
<gene>
    <name evidence="1" type="ORF">EV652_109248</name>
</gene>
<sequence length="130" mass="14413">MASFEDVERLVAALTETEETTRHGHRTWAIAGKGYAWERPFSKADLRRFGDETPPDGPILAIRVEDLAEKEAVLAARAADGFFTIPHFDNYAAVLIELDKVSEPVLREALVDGWLVFAPPQLAKAHLDGE</sequence>
<keyword evidence="2" id="KW-1185">Reference proteome</keyword>
<name>A0A4R2H9P3_9ACTN</name>
<organism evidence="1 2">
    <name type="scientific">Kribbella steppae</name>
    <dbReference type="NCBI Taxonomy" id="2512223"/>
    <lineage>
        <taxon>Bacteria</taxon>
        <taxon>Bacillati</taxon>
        <taxon>Actinomycetota</taxon>
        <taxon>Actinomycetes</taxon>
        <taxon>Propionibacteriales</taxon>
        <taxon>Kribbellaceae</taxon>
        <taxon>Kribbella</taxon>
    </lineage>
</organism>
<dbReference type="Proteomes" id="UP000294508">
    <property type="component" value="Unassembled WGS sequence"/>
</dbReference>
<evidence type="ECO:0000313" key="2">
    <source>
        <dbReference type="Proteomes" id="UP000294508"/>
    </source>
</evidence>
<reference evidence="1 2" key="1">
    <citation type="journal article" date="2015" name="Stand. Genomic Sci.">
        <title>Genomic Encyclopedia of Bacterial and Archaeal Type Strains, Phase III: the genomes of soil and plant-associated and newly described type strains.</title>
        <authorList>
            <person name="Whitman W.B."/>
            <person name="Woyke T."/>
            <person name="Klenk H.P."/>
            <person name="Zhou Y."/>
            <person name="Lilburn T.G."/>
            <person name="Beck B.J."/>
            <person name="De Vos P."/>
            <person name="Vandamme P."/>
            <person name="Eisen J.A."/>
            <person name="Garrity G."/>
            <person name="Hugenholtz P."/>
            <person name="Kyrpides N.C."/>
        </authorList>
    </citation>
    <scope>NUCLEOTIDE SEQUENCE [LARGE SCALE GENOMIC DNA]</scope>
    <source>
        <strain evidence="1 2">VKM Ac-2572</strain>
    </source>
</reference>
<dbReference type="RefSeq" id="WP_132212014.1">
    <property type="nucleotide sequence ID" value="NZ_SLWN01000009.1"/>
</dbReference>
<dbReference type="AlphaFoldDB" id="A0A4R2H9P3"/>
<comment type="caution">
    <text evidence="1">The sequence shown here is derived from an EMBL/GenBank/DDBJ whole genome shotgun (WGS) entry which is preliminary data.</text>
</comment>
<evidence type="ECO:0008006" key="3">
    <source>
        <dbReference type="Google" id="ProtNLM"/>
    </source>
</evidence>
<accession>A0A4R2H9P3</accession>
<protein>
    <recommendedName>
        <fullName evidence="3">YjbR protein</fullName>
    </recommendedName>
</protein>
<dbReference type="OrthoDB" id="954305at2"/>
<dbReference type="EMBL" id="SLWN01000009">
    <property type="protein sequence ID" value="TCO23422.1"/>
    <property type="molecule type" value="Genomic_DNA"/>
</dbReference>
<proteinExistence type="predicted"/>